<reference evidence="2 3" key="1">
    <citation type="journal article" date="2018" name="Evol. Lett.">
        <title>Horizontal gene cluster transfer increased hallucinogenic mushroom diversity.</title>
        <authorList>
            <person name="Reynolds H.T."/>
            <person name="Vijayakumar V."/>
            <person name="Gluck-Thaler E."/>
            <person name="Korotkin H.B."/>
            <person name="Matheny P.B."/>
            <person name="Slot J.C."/>
        </authorList>
    </citation>
    <scope>NUCLEOTIDE SEQUENCE [LARGE SCALE GENOMIC DNA]</scope>
    <source>
        <strain evidence="2 3">2629</strain>
    </source>
</reference>
<dbReference type="EMBL" id="NHTK01005177">
    <property type="protein sequence ID" value="PPQ82265.1"/>
    <property type="molecule type" value="Genomic_DNA"/>
</dbReference>
<evidence type="ECO:0000256" key="1">
    <source>
        <dbReference type="SAM" id="MobiDB-lite"/>
    </source>
</evidence>
<comment type="caution">
    <text evidence="2">The sequence shown here is derived from an EMBL/GenBank/DDBJ whole genome shotgun (WGS) entry which is preliminary data.</text>
</comment>
<feature type="region of interest" description="Disordered" evidence="1">
    <location>
        <begin position="67"/>
        <end position="101"/>
    </location>
</feature>
<keyword evidence="3" id="KW-1185">Reference proteome</keyword>
<name>A0A409WUR5_9AGAR</name>
<dbReference type="OrthoDB" id="2621411at2759"/>
<organism evidence="2 3">
    <name type="scientific">Panaeolus cyanescens</name>
    <dbReference type="NCBI Taxonomy" id="181874"/>
    <lineage>
        <taxon>Eukaryota</taxon>
        <taxon>Fungi</taxon>
        <taxon>Dikarya</taxon>
        <taxon>Basidiomycota</taxon>
        <taxon>Agaricomycotina</taxon>
        <taxon>Agaricomycetes</taxon>
        <taxon>Agaricomycetidae</taxon>
        <taxon>Agaricales</taxon>
        <taxon>Agaricineae</taxon>
        <taxon>Galeropsidaceae</taxon>
        <taxon>Panaeolus</taxon>
    </lineage>
</organism>
<evidence type="ECO:0000313" key="3">
    <source>
        <dbReference type="Proteomes" id="UP000284842"/>
    </source>
</evidence>
<dbReference type="Proteomes" id="UP000284842">
    <property type="component" value="Unassembled WGS sequence"/>
</dbReference>
<protein>
    <submittedName>
        <fullName evidence="2">Uncharacterized protein</fullName>
    </submittedName>
</protein>
<accession>A0A409WUR5</accession>
<proteinExistence type="predicted"/>
<dbReference type="AlphaFoldDB" id="A0A409WUR5"/>
<dbReference type="InParanoid" id="A0A409WUR5"/>
<gene>
    <name evidence="2" type="ORF">CVT24_001423</name>
</gene>
<evidence type="ECO:0000313" key="2">
    <source>
        <dbReference type="EMBL" id="PPQ82265.1"/>
    </source>
</evidence>
<sequence>MGPDLAKRPAAASFTFRRSSQRVPVANGNMFEVSARALAVMAGYYQWGLDALAGHHQDNWNVIQTGPNYVEFNPPPKLPSDTEKKRKQRPLSVPRQNRAKS</sequence>